<sequence>RRRSKSRRDKESNTGTGENNTPENAEDPDALIEPASEQEDREEGKSNPDEPVGNDDSEDSSYMPPSKDKISLGNKDFIVAEEPLEQERF</sequence>
<feature type="compositionally biased region" description="Low complexity" evidence="1">
    <location>
        <begin position="13"/>
        <end position="23"/>
    </location>
</feature>
<feature type="compositionally biased region" description="Acidic residues" evidence="1">
    <location>
        <begin position="24"/>
        <end position="41"/>
    </location>
</feature>
<comment type="caution">
    <text evidence="2">The sequence shown here is derived from an EMBL/GenBank/DDBJ whole genome shotgun (WGS) entry which is preliminary data.</text>
</comment>
<accession>A0ABT2FS10</accession>
<gene>
    <name evidence="2" type="ORF">L9G74_20805</name>
</gene>
<evidence type="ECO:0000313" key="3">
    <source>
        <dbReference type="Proteomes" id="UP001201549"/>
    </source>
</evidence>
<reference evidence="3" key="2">
    <citation type="submission" date="2023-07" db="EMBL/GenBank/DDBJ databases">
        <title>Shewanella mangrovi sp. nov., an acetaldehyde- degrading bacterium isolated from mangrove sediment.</title>
        <authorList>
            <person name="Liu Y."/>
        </authorList>
    </citation>
    <scope>NUCLEOTIDE SEQUENCE [LARGE SCALE GENOMIC DNA]</scope>
    <source>
        <strain evidence="3">C32</strain>
    </source>
</reference>
<dbReference type="Proteomes" id="UP001201549">
    <property type="component" value="Unassembled WGS sequence"/>
</dbReference>
<feature type="region of interest" description="Disordered" evidence="1">
    <location>
        <begin position="1"/>
        <end position="89"/>
    </location>
</feature>
<protein>
    <submittedName>
        <fullName evidence="2">Uncharacterized protein</fullName>
    </submittedName>
</protein>
<evidence type="ECO:0000313" key="2">
    <source>
        <dbReference type="EMBL" id="MCS4558861.1"/>
    </source>
</evidence>
<reference evidence="2 3" key="1">
    <citation type="submission" date="2022-02" db="EMBL/GenBank/DDBJ databases">
        <authorList>
            <person name="Zhuang L."/>
        </authorList>
    </citation>
    <scope>NUCLEOTIDE SEQUENCE [LARGE SCALE GENOMIC DNA]</scope>
    <source>
        <strain evidence="2 3">C32</strain>
    </source>
</reference>
<dbReference type="EMBL" id="JAKOGG010000326">
    <property type="protein sequence ID" value="MCS4558861.1"/>
    <property type="molecule type" value="Genomic_DNA"/>
</dbReference>
<feature type="non-terminal residue" evidence="2">
    <location>
        <position position="89"/>
    </location>
</feature>
<organism evidence="2 3">
    <name type="scientific">Shewanella electrica</name>
    <dbReference type="NCBI Taxonomy" id="515560"/>
    <lineage>
        <taxon>Bacteria</taxon>
        <taxon>Pseudomonadati</taxon>
        <taxon>Pseudomonadota</taxon>
        <taxon>Gammaproteobacteria</taxon>
        <taxon>Alteromonadales</taxon>
        <taxon>Shewanellaceae</taxon>
        <taxon>Shewanella</taxon>
    </lineage>
</organism>
<name>A0ABT2FS10_9GAMM</name>
<proteinExistence type="predicted"/>
<evidence type="ECO:0000256" key="1">
    <source>
        <dbReference type="SAM" id="MobiDB-lite"/>
    </source>
</evidence>
<keyword evidence="3" id="KW-1185">Reference proteome</keyword>
<feature type="non-terminal residue" evidence="2">
    <location>
        <position position="1"/>
    </location>
</feature>